<dbReference type="Proteomes" id="UP000504635">
    <property type="component" value="Unplaced"/>
</dbReference>
<protein>
    <submittedName>
        <fullName evidence="3">YTH domain-containing protein 1-like</fullName>
    </submittedName>
</protein>
<accession>A0A6J2Y167</accession>
<dbReference type="InParanoid" id="A0A6J2Y167"/>
<evidence type="ECO:0000259" key="1">
    <source>
        <dbReference type="PROSITE" id="PS50882"/>
    </source>
</evidence>
<dbReference type="AlphaFoldDB" id="A0A6J2Y167"/>
<feature type="domain" description="YTH" evidence="1">
    <location>
        <begin position="1"/>
        <end position="71"/>
    </location>
</feature>
<keyword evidence="2" id="KW-1185">Reference proteome</keyword>
<dbReference type="KEGG" id="soy:115882920"/>
<dbReference type="Pfam" id="PF04146">
    <property type="entry name" value="YTH"/>
    <property type="match status" value="1"/>
</dbReference>
<dbReference type="Gene3D" id="3.10.590.10">
    <property type="entry name" value="ph1033 like domains"/>
    <property type="match status" value="1"/>
</dbReference>
<dbReference type="PROSITE" id="PS50882">
    <property type="entry name" value="YTH"/>
    <property type="match status" value="1"/>
</dbReference>
<organism evidence="2 3">
    <name type="scientific">Sitophilus oryzae</name>
    <name type="common">Rice weevil</name>
    <name type="synonym">Curculio oryzae</name>
    <dbReference type="NCBI Taxonomy" id="7048"/>
    <lineage>
        <taxon>Eukaryota</taxon>
        <taxon>Metazoa</taxon>
        <taxon>Ecdysozoa</taxon>
        <taxon>Arthropoda</taxon>
        <taxon>Hexapoda</taxon>
        <taxon>Insecta</taxon>
        <taxon>Pterygota</taxon>
        <taxon>Neoptera</taxon>
        <taxon>Endopterygota</taxon>
        <taxon>Coleoptera</taxon>
        <taxon>Polyphaga</taxon>
        <taxon>Cucujiformia</taxon>
        <taxon>Curculionidae</taxon>
        <taxon>Dryophthorinae</taxon>
        <taxon>Sitophilus</taxon>
    </lineage>
</organism>
<sequence>MFMGIAQYKNLNIGKNFSKPTASIAWTFTSPVHRNKTKHLHNPYNFGKPIFDAQDGMVIRQDIGEELIRIYSETERHN</sequence>
<evidence type="ECO:0000313" key="2">
    <source>
        <dbReference type="Proteomes" id="UP000504635"/>
    </source>
</evidence>
<dbReference type="RefSeq" id="XP_030757051.1">
    <property type="nucleotide sequence ID" value="XM_030901191.1"/>
</dbReference>
<proteinExistence type="predicted"/>
<dbReference type="GO" id="GO:0003723">
    <property type="term" value="F:RNA binding"/>
    <property type="evidence" value="ECO:0007669"/>
    <property type="project" value="InterPro"/>
</dbReference>
<dbReference type="InterPro" id="IPR007275">
    <property type="entry name" value="YTH_domain"/>
</dbReference>
<reference evidence="3" key="1">
    <citation type="submission" date="2025-08" db="UniProtKB">
        <authorList>
            <consortium name="RefSeq"/>
        </authorList>
    </citation>
    <scope>IDENTIFICATION</scope>
    <source>
        <tissue evidence="3">Gonads</tissue>
    </source>
</reference>
<dbReference type="OrthoDB" id="6103986at2759"/>
<gene>
    <name evidence="3" type="primary">LOC115882920</name>
</gene>
<evidence type="ECO:0000313" key="3">
    <source>
        <dbReference type="RefSeq" id="XP_030757051.1"/>
    </source>
</evidence>
<name>A0A6J2Y167_SITOR</name>
<dbReference type="GeneID" id="115882920"/>